<evidence type="ECO:0000313" key="3">
    <source>
        <dbReference type="EMBL" id="RFU18477.1"/>
    </source>
</evidence>
<proteinExistence type="predicted"/>
<dbReference type="InterPro" id="IPR038726">
    <property type="entry name" value="PDDEXK_AddAB-type"/>
</dbReference>
<reference evidence="3 4" key="1">
    <citation type="submission" date="2018-08" db="EMBL/GenBank/DDBJ databases">
        <title>Acidipila sp. 4G-K13, an acidobacterium isolated from forest soil.</title>
        <authorList>
            <person name="Gao Z.-H."/>
            <person name="Qiu L.-H."/>
        </authorList>
    </citation>
    <scope>NUCLEOTIDE SEQUENCE [LARGE SCALE GENOMIC DNA]</scope>
    <source>
        <strain evidence="3 4">4G-K13</strain>
    </source>
</reference>
<evidence type="ECO:0000256" key="1">
    <source>
        <dbReference type="SAM" id="MobiDB-lite"/>
    </source>
</evidence>
<dbReference type="Proteomes" id="UP000264702">
    <property type="component" value="Unassembled WGS sequence"/>
</dbReference>
<name>A0A372IU63_9BACT</name>
<keyword evidence="4" id="KW-1185">Reference proteome</keyword>
<dbReference type="Pfam" id="PF12705">
    <property type="entry name" value="PDDEXK_1"/>
    <property type="match status" value="1"/>
</dbReference>
<evidence type="ECO:0000259" key="2">
    <source>
        <dbReference type="Pfam" id="PF12705"/>
    </source>
</evidence>
<comment type="caution">
    <text evidence="3">The sequence shown here is derived from an EMBL/GenBank/DDBJ whole genome shotgun (WGS) entry which is preliminary data.</text>
</comment>
<dbReference type="EMBL" id="QVQT01000001">
    <property type="protein sequence ID" value="RFU18477.1"/>
    <property type="molecule type" value="Genomic_DNA"/>
</dbReference>
<dbReference type="Gene3D" id="3.90.320.10">
    <property type="match status" value="1"/>
</dbReference>
<dbReference type="AlphaFoldDB" id="A0A372IU63"/>
<dbReference type="InterPro" id="IPR019925">
    <property type="entry name" value="DNA_repair_protein_predicted"/>
</dbReference>
<dbReference type="SUPFAM" id="SSF52540">
    <property type="entry name" value="P-loop containing nucleoside triphosphate hydrolases"/>
    <property type="match status" value="1"/>
</dbReference>
<feature type="region of interest" description="Disordered" evidence="1">
    <location>
        <begin position="911"/>
        <end position="933"/>
    </location>
</feature>
<evidence type="ECO:0000313" key="4">
    <source>
        <dbReference type="Proteomes" id="UP000264702"/>
    </source>
</evidence>
<feature type="domain" description="PD-(D/E)XK endonuclease-like" evidence="2">
    <location>
        <begin position="633"/>
        <end position="909"/>
    </location>
</feature>
<dbReference type="InterPro" id="IPR011604">
    <property type="entry name" value="PDDEXK-like_dom_sf"/>
</dbReference>
<dbReference type="NCBIfam" id="TIGR03623">
    <property type="entry name" value="probable DNA repair protein"/>
    <property type="match status" value="1"/>
</dbReference>
<dbReference type="InterPro" id="IPR027417">
    <property type="entry name" value="P-loop_NTPase"/>
</dbReference>
<organism evidence="3 4">
    <name type="scientific">Paracidobacterium acidisoli</name>
    <dbReference type="NCBI Taxonomy" id="2303751"/>
    <lineage>
        <taxon>Bacteria</taxon>
        <taxon>Pseudomonadati</taxon>
        <taxon>Acidobacteriota</taxon>
        <taxon>Terriglobia</taxon>
        <taxon>Terriglobales</taxon>
        <taxon>Acidobacteriaceae</taxon>
        <taxon>Paracidobacterium</taxon>
    </lineage>
</organism>
<gene>
    <name evidence="3" type="ORF">D0Y96_02670</name>
</gene>
<dbReference type="Gene3D" id="3.40.50.300">
    <property type="entry name" value="P-loop containing nucleotide triphosphate hydrolases"/>
    <property type="match status" value="1"/>
</dbReference>
<accession>A0A372IU63</accession>
<feature type="compositionally biased region" description="Acidic residues" evidence="1">
    <location>
        <begin position="917"/>
        <end position="933"/>
    </location>
</feature>
<protein>
    <recommendedName>
        <fullName evidence="2">PD-(D/E)XK endonuclease-like domain-containing protein</fullName>
    </recommendedName>
</protein>
<sequence length="933" mass="104727">MRPAAVPDRMPPVSLHLRISTPMQMPAVILDALERGAAVIAAGPRAARALHLDFAEEQHARGRDAWPTPAIFDWKTWLRHLWREYSFLHPEAPLLLSALQENMLWKRMQGEDAALVVSPESMAALAQQAWQLLGQYEAHRSRNTAWEQADAEHFRLWAAAFDDECRRRSWISESHLESRLAAALDGLPLPEEIVLAGFDRMRPARQRLLTALTARGLRVRELAPESPATRQLWVTAADRRSEIHACAQWTRDLLQTAGRTPRIGIIVTSIDAVRGEMERIFRHMLMPQSEDILADPAAMPFEFSLGRPLAQTPVIRAASLLLHWAAGPLREEEISWLMLSGFVAEETALLSLARFDAELRNSPLPSPELSLERYARMLPLAKYPALAPVRTRLNELVQAAAANQLQSQERAPATWTELAQHLLRTAGWPGPRPADSVQFQALKRWEHLLDEVALLDYDGTRMRCDAFLRLLGRQAEETIFAPESRNAPVQIMGPLEASGQQFDAVWFLGADESSWPMRGRPHPLLPLAVQRQYGMPHAAPETDPELAQIITRRLLASAAQIVFSYPQRDKDGDLRPSPVIAALFAPGTMPLFAADLWPAEEVHHAAALEEIADTSGTLPWPQEKTAGGSEVLRSQAACPFQAFATKRLRAEAWKSHEWGLSAAQRGNLLHDVMRRLWSGSEPDSLRTHDDLLAAFAQNRLDAILDLHIAAAFAPLVSSASDDSWMQAYLISEQQRLHMRLEEWLQIEARRQPFTVEACEQKLHDVHVGDLRLNLRADRIDRLPDDSRLLIDYKTGEVSAAAWRGERPEEPQLPLYAVYGNVPHVSGLLFAQIRAGKTGFQGRVRNAAERLDATLKATSTMMKEPYTEAMRDGWEEALRHLAEDFLRGEASVDPRDSKVCLYCPLPGLCRIAESERDPGEDEDGEEVEDRDENA</sequence>